<organism evidence="1 2">
    <name type="scientific">Congregibacter brevis</name>
    <dbReference type="NCBI Taxonomy" id="3081201"/>
    <lineage>
        <taxon>Bacteria</taxon>
        <taxon>Pseudomonadati</taxon>
        <taxon>Pseudomonadota</taxon>
        <taxon>Gammaproteobacteria</taxon>
        <taxon>Cellvibrionales</taxon>
        <taxon>Halieaceae</taxon>
        <taxon>Congregibacter</taxon>
    </lineage>
</organism>
<sequence length="157" mass="17054">MNFLKALSLTGFWALSFDTWSDTLMKQEEDIAKFAAAYTAAWNSDKPKEVAAFYASNGALTINGGEPAAGRAAVEQVVADFMTAFPDLVLSNDNNAIVDGRVNYHWTFVGTNTGPEGTGNAVNFSGFESWIFNAEGLIQDSIGSFDAEDYERQLAQE</sequence>
<evidence type="ECO:0000313" key="1">
    <source>
        <dbReference type="EMBL" id="WOJ97053.1"/>
    </source>
</evidence>
<dbReference type="SUPFAM" id="SSF54427">
    <property type="entry name" value="NTF2-like"/>
    <property type="match status" value="1"/>
</dbReference>
<keyword evidence="2" id="KW-1185">Reference proteome</keyword>
<proteinExistence type="predicted"/>
<dbReference type="Pfam" id="PF07366">
    <property type="entry name" value="SnoaL"/>
    <property type="match status" value="1"/>
</dbReference>
<dbReference type="Proteomes" id="UP001626549">
    <property type="component" value="Chromosome"/>
</dbReference>
<dbReference type="RefSeq" id="WP_407327741.1">
    <property type="nucleotide sequence ID" value="NZ_CP136865.1"/>
</dbReference>
<protein>
    <submittedName>
        <fullName evidence="1">DUF1348 family protein</fullName>
    </submittedName>
</protein>
<dbReference type="InterPro" id="IPR009959">
    <property type="entry name" value="Cyclase_SnoaL-like"/>
</dbReference>
<gene>
    <name evidence="1" type="ORF">R0137_00425</name>
</gene>
<accession>A0ABZ0ID85</accession>
<name>A0ABZ0ID85_9GAMM</name>
<reference evidence="1 2" key="1">
    <citation type="submission" date="2023-10" db="EMBL/GenBank/DDBJ databases">
        <title>Two novel species belonging to the OM43/NOR5 clade.</title>
        <authorList>
            <person name="Park M."/>
        </authorList>
    </citation>
    <scope>NUCLEOTIDE SEQUENCE [LARGE SCALE GENOMIC DNA]</scope>
    <source>
        <strain evidence="1 2">IMCC45268</strain>
    </source>
</reference>
<dbReference type="InterPro" id="IPR032710">
    <property type="entry name" value="NTF2-like_dom_sf"/>
</dbReference>
<dbReference type="Gene3D" id="3.10.450.50">
    <property type="match status" value="1"/>
</dbReference>
<evidence type="ECO:0000313" key="2">
    <source>
        <dbReference type="Proteomes" id="UP001626549"/>
    </source>
</evidence>
<dbReference type="EMBL" id="CP136865">
    <property type="protein sequence ID" value="WOJ97053.1"/>
    <property type="molecule type" value="Genomic_DNA"/>
</dbReference>